<organism evidence="1 2">
    <name type="scientific">Candidatus Roizmanbacteria bacterium CG_4_9_14_3_um_filter_33_18</name>
    <dbReference type="NCBI Taxonomy" id="1974841"/>
    <lineage>
        <taxon>Bacteria</taxon>
        <taxon>Candidatus Roizmaniibacteriota</taxon>
    </lineage>
</organism>
<gene>
    <name evidence="1" type="ORF">CO165_05160</name>
</gene>
<name>A0A2M7XWN7_9BACT</name>
<evidence type="ECO:0000313" key="2">
    <source>
        <dbReference type="Proteomes" id="UP000229647"/>
    </source>
</evidence>
<dbReference type="EMBL" id="PFWL01000212">
    <property type="protein sequence ID" value="PJA55142.1"/>
    <property type="molecule type" value="Genomic_DNA"/>
</dbReference>
<proteinExistence type="predicted"/>
<accession>A0A2M7XWN7</accession>
<evidence type="ECO:0000313" key="1">
    <source>
        <dbReference type="EMBL" id="PJA55142.1"/>
    </source>
</evidence>
<dbReference type="AlphaFoldDB" id="A0A2M7XWN7"/>
<sequence length="85" mass="9694">MEPSLITNPTVPIPKKTDEVCKVDEDCVMAMVKCSCNCGVPINKIYWQKYLDAQVKRCKNYKGPYCKVNCEVEPKCINNTCMIKL</sequence>
<protein>
    <submittedName>
        <fullName evidence="1">Uncharacterized protein</fullName>
    </submittedName>
</protein>
<dbReference type="Proteomes" id="UP000229647">
    <property type="component" value="Unassembled WGS sequence"/>
</dbReference>
<comment type="caution">
    <text evidence="1">The sequence shown here is derived from an EMBL/GenBank/DDBJ whole genome shotgun (WGS) entry which is preliminary data.</text>
</comment>
<reference evidence="2" key="1">
    <citation type="submission" date="2017-09" db="EMBL/GenBank/DDBJ databases">
        <title>Depth-based differentiation of microbial function through sediment-hosted aquifers and enrichment of novel symbionts in the deep terrestrial subsurface.</title>
        <authorList>
            <person name="Probst A.J."/>
            <person name="Ladd B."/>
            <person name="Jarett J.K."/>
            <person name="Geller-Mcgrath D.E."/>
            <person name="Sieber C.M.K."/>
            <person name="Emerson J.B."/>
            <person name="Anantharaman K."/>
            <person name="Thomas B.C."/>
            <person name="Malmstrom R."/>
            <person name="Stieglmeier M."/>
            <person name="Klingl A."/>
            <person name="Woyke T."/>
            <person name="Ryan C.M."/>
            <person name="Banfield J.F."/>
        </authorList>
    </citation>
    <scope>NUCLEOTIDE SEQUENCE [LARGE SCALE GENOMIC DNA]</scope>
</reference>